<comment type="caution">
    <text evidence="1">The sequence shown here is derived from an EMBL/GenBank/DDBJ whole genome shotgun (WGS) entry which is preliminary data.</text>
</comment>
<sequence length="75" mass="8747">MHERTGIMHLCRLMALTYQGFGNSVRKRPSHIFNGKCRGTAKIEKYRIETYVASQQLTPHRKISLDFDAILRLNQ</sequence>
<evidence type="ECO:0000313" key="2">
    <source>
        <dbReference type="Proteomes" id="UP000233597"/>
    </source>
</evidence>
<protein>
    <submittedName>
        <fullName evidence="1">Uncharacterized protein</fullName>
    </submittedName>
</protein>
<dbReference type="EMBL" id="NWTK01000001">
    <property type="protein sequence ID" value="PKR56162.1"/>
    <property type="molecule type" value="Genomic_DNA"/>
</dbReference>
<name>A0A2N3L020_9PROT</name>
<accession>A0A2N3L020</accession>
<proteinExistence type="predicted"/>
<gene>
    <name evidence="1" type="ORF">COO20_02905</name>
</gene>
<dbReference type="AlphaFoldDB" id="A0A2N3L020"/>
<dbReference type="Proteomes" id="UP000233597">
    <property type="component" value="Unassembled WGS sequence"/>
</dbReference>
<organism evidence="1 2">
    <name type="scientific">Thalassospira marina</name>
    <dbReference type="NCBI Taxonomy" id="2048283"/>
    <lineage>
        <taxon>Bacteria</taxon>
        <taxon>Pseudomonadati</taxon>
        <taxon>Pseudomonadota</taxon>
        <taxon>Alphaproteobacteria</taxon>
        <taxon>Rhodospirillales</taxon>
        <taxon>Thalassospiraceae</taxon>
        <taxon>Thalassospira</taxon>
    </lineage>
</organism>
<evidence type="ECO:0000313" key="1">
    <source>
        <dbReference type="EMBL" id="PKR56162.1"/>
    </source>
</evidence>
<reference evidence="1 2" key="1">
    <citation type="submission" date="2017-09" db="EMBL/GenBank/DDBJ databases">
        <title>Biodiversity and function of Thalassospira species in the particle-attached aromatic-hydrocarbon-degrading consortia from the surface seawater of the South China Sea.</title>
        <authorList>
            <person name="Dong C."/>
            <person name="Liu R."/>
            <person name="Shao Z."/>
        </authorList>
    </citation>
    <scope>NUCLEOTIDE SEQUENCE [LARGE SCALE GENOMIC DNA]</scope>
    <source>
        <strain evidence="1 2">CSC1P2</strain>
    </source>
</reference>